<protein>
    <submittedName>
        <fullName evidence="1">DUF2993 domain-containing protein</fullName>
    </submittedName>
</protein>
<keyword evidence="2" id="KW-1185">Reference proteome</keyword>
<evidence type="ECO:0000313" key="2">
    <source>
        <dbReference type="Proteomes" id="UP000606870"/>
    </source>
</evidence>
<dbReference type="InterPro" id="IPR021373">
    <property type="entry name" value="DUF2993"/>
</dbReference>
<organism evidence="1 2">
    <name type="scientific">Megasphaera hominis</name>
    <dbReference type="NCBI Taxonomy" id="159836"/>
    <lineage>
        <taxon>Bacteria</taxon>
        <taxon>Bacillati</taxon>
        <taxon>Bacillota</taxon>
        <taxon>Negativicutes</taxon>
        <taxon>Veillonellales</taxon>
        <taxon>Veillonellaceae</taxon>
        <taxon>Megasphaera</taxon>
    </lineage>
</organism>
<dbReference type="Pfam" id="PF11209">
    <property type="entry name" value="LmeA"/>
    <property type="match status" value="1"/>
</dbReference>
<gene>
    <name evidence="1" type="ORF">H8J70_04295</name>
</gene>
<evidence type="ECO:0000313" key="1">
    <source>
        <dbReference type="EMBL" id="MBC3536470.1"/>
    </source>
</evidence>
<accession>A0ABR6VGM6</accession>
<comment type="caution">
    <text evidence="1">The sequence shown here is derived from an EMBL/GenBank/DDBJ whole genome shotgun (WGS) entry which is preliminary data.</text>
</comment>
<dbReference type="EMBL" id="JACOGK010000009">
    <property type="protein sequence ID" value="MBC3536470.1"/>
    <property type="molecule type" value="Genomic_DNA"/>
</dbReference>
<proteinExistence type="predicted"/>
<name>A0ABR6VGM6_9FIRM</name>
<dbReference type="Proteomes" id="UP000606870">
    <property type="component" value="Unassembled WGS sequence"/>
</dbReference>
<reference evidence="1 2" key="1">
    <citation type="submission" date="2020-08" db="EMBL/GenBank/DDBJ databases">
        <authorList>
            <person name="Liu C."/>
            <person name="Sun Q."/>
        </authorList>
    </citation>
    <scope>NUCLEOTIDE SEQUENCE [LARGE SCALE GENOMIC DNA]</scope>
    <source>
        <strain evidence="1 2">NSJ-59</strain>
    </source>
</reference>
<sequence length="228" mass="24335">MMKKKWIVTGVIVAALLAGLDLGAPKLAQAGIYQALAEHMEIQPQDVSVTSSPGIEILTGHIDDVQASGDEIRIGKLRVQHMDCNLHGVQFNPIDSLTQHKLVVTSAQSGELNARITSEDLQAYLKQAVKGAKDLSVTFSGDQVHLQGKIRVGGLVNADADISGHFGMEGTKLMFLPSNVTVSALGAKYSGFQLARLEVYDFADFPLGIVPDSITMQGDSLTLHGQVS</sequence>
<dbReference type="RefSeq" id="WP_186502629.1">
    <property type="nucleotide sequence ID" value="NZ_JACOGK010000009.1"/>
</dbReference>